<organism evidence="7 8">
    <name type="scientific">Nocardiopsis changdeensis</name>
    <dbReference type="NCBI Taxonomy" id="2831969"/>
    <lineage>
        <taxon>Bacteria</taxon>
        <taxon>Bacillati</taxon>
        <taxon>Actinomycetota</taxon>
        <taxon>Actinomycetes</taxon>
        <taxon>Streptosporangiales</taxon>
        <taxon>Nocardiopsidaceae</taxon>
        <taxon>Nocardiopsis</taxon>
    </lineage>
</organism>
<dbReference type="InterPro" id="IPR036271">
    <property type="entry name" value="Tet_transcr_reg_TetR-rel_C_sf"/>
</dbReference>
<evidence type="ECO:0000313" key="8">
    <source>
        <dbReference type="Proteomes" id="UP000676079"/>
    </source>
</evidence>
<dbReference type="EMBL" id="CP074133">
    <property type="protein sequence ID" value="QUX24863.1"/>
    <property type="molecule type" value="Genomic_DNA"/>
</dbReference>
<dbReference type="Pfam" id="PF13977">
    <property type="entry name" value="TetR_C_6"/>
    <property type="match status" value="1"/>
</dbReference>
<dbReference type="InterPro" id="IPR001647">
    <property type="entry name" value="HTH_TetR"/>
</dbReference>
<dbReference type="PANTHER" id="PTHR47506:SF6">
    <property type="entry name" value="HTH-TYPE TRANSCRIPTIONAL REPRESSOR NEMR"/>
    <property type="match status" value="1"/>
</dbReference>
<name>A0ABX8BWZ3_9ACTN</name>
<dbReference type="Pfam" id="PF00440">
    <property type="entry name" value="TetR_N"/>
    <property type="match status" value="1"/>
</dbReference>
<dbReference type="PANTHER" id="PTHR47506">
    <property type="entry name" value="TRANSCRIPTIONAL REGULATORY PROTEIN"/>
    <property type="match status" value="1"/>
</dbReference>
<keyword evidence="1" id="KW-0678">Repressor</keyword>
<keyword evidence="4" id="KW-0804">Transcription</keyword>
<dbReference type="InterPro" id="IPR009057">
    <property type="entry name" value="Homeodomain-like_sf"/>
</dbReference>
<keyword evidence="2" id="KW-0805">Transcription regulation</keyword>
<keyword evidence="3" id="KW-0238">DNA-binding</keyword>
<accession>A0ABX8BWZ3</accession>
<evidence type="ECO:0000256" key="3">
    <source>
        <dbReference type="ARBA" id="ARBA00023125"/>
    </source>
</evidence>
<dbReference type="SUPFAM" id="SSF46689">
    <property type="entry name" value="Homeodomain-like"/>
    <property type="match status" value="1"/>
</dbReference>
<evidence type="ECO:0000256" key="2">
    <source>
        <dbReference type="ARBA" id="ARBA00023015"/>
    </source>
</evidence>
<evidence type="ECO:0000259" key="6">
    <source>
        <dbReference type="Pfam" id="PF13977"/>
    </source>
</evidence>
<gene>
    <name evidence="7" type="ORF">KGD84_11705</name>
</gene>
<dbReference type="Gene3D" id="1.10.357.10">
    <property type="entry name" value="Tetracycline Repressor, domain 2"/>
    <property type="match status" value="1"/>
</dbReference>
<reference evidence="7 8" key="1">
    <citation type="submission" date="2021-05" db="EMBL/GenBank/DDBJ databases">
        <title>Direct Submission.</title>
        <authorList>
            <person name="Li K."/>
            <person name="Gao J."/>
        </authorList>
    </citation>
    <scope>NUCLEOTIDE SEQUENCE [LARGE SCALE GENOMIC DNA]</scope>
    <source>
        <strain evidence="7 8">Mg02</strain>
    </source>
</reference>
<dbReference type="RefSeq" id="WP_220560325.1">
    <property type="nucleotide sequence ID" value="NZ_CP074133.1"/>
</dbReference>
<keyword evidence="8" id="KW-1185">Reference proteome</keyword>
<feature type="domain" description="BetI-type transcriptional repressor C-terminal" evidence="6">
    <location>
        <begin position="88"/>
        <end position="198"/>
    </location>
</feature>
<evidence type="ECO:0000313" key="7">
    <source>
        <dbReference type="EMBL" id="QUX24863.1"/>
    </source>
</evidence>
<dbReference type="SUPFAM" id="SSF48498">
    <property type="entry name" value="Tetracyclin repressor-like, C-terminal domain"/>
    <property type="match status" value="1"/>
</dbReference>
<evidence type="ECO:0000256" key="1">
    <source>
        <dbReference type="ARBA" id="ARBA00022491"/>
    </source>
</evidence>
<protein>
    <submittedName>
        <fullName evidence="7">TetR family transcriptional regulator C-terminal domain-containing protein</fullName>
    </submittedName>
</protein>
<evidence type="ECO:0000259" key="5">
    <source>
        <dbReference type="Pfam" id="PF00440"/>
    </source>
</evidence>
<evidence type="ECO:0000256" key="4">
    <source>
        <dbReference type="ARBA" id="ARBA00023163"/>
    </source>
</evidence>
<proteinExistence type="predicted"/>
<feature type="domain" description="HTH tetR-type" evidence="5">
    <location>
        <begin position="16"/>
        <end position="59"/>
    </location>
</feature>
<sequence length="207" mass="21920">MPRTADHDQRRAQIADAVTDLIASGGLAAVTVARTADRAGISVGLVQHYFPAKDDMLLHAFERVGAAVAARVADVIAGGVRHERSIADVLAAALAEYLPLDGRRRAEFRVTRTFAGRALENPRLAEVDARTAATMRAEIARAVTNGFECGEVDPAADPALAAARLAAATEGLATALYRDPGERDRALAVLRAEIDAVFTGECRQYTG</sequence>
<dbReference type="InterPro" id="IPR039538">
    <property type="entry name" value="BetI_C"/>
</dbReference>
<dbReference type="Proteomes" id="UP000676079">
    <property type="component" value="Chromosome"/>
</dbReference>